<dbReference type="Proteomes" id="UP001179952">
    <property type="component" value="Unassembled WGS sequence"/>
</dbReference>
<proteinExistence type="predicted"/>
<evidence type="ECO:0000313" key="2">
    <source>
        <dbReference type="Proteomes" id="UP001179952"/>
    </source>
</evidence>
<comment type="caution">
    <text evidence="1">The sequence shown here is derived from an EMBL/GenBank/DDBJ whole genome shotgun (WGS) entry which is preliminary data.</text>
</comment>
<name>A0AAV9AHT8_ACOGR</name>
<evidence type="ECO:0000313" key="1">
    <source>
        <dbReference type="EMBL" id="KAK1263798.1"/>
    </source>
</evidence>
<dbReference type="EMBL" id="JAUJYN010000009">
    <property type="protein sequence ID" value="KAK1263798.1"/>
    <property type="molecule type" value="Genomic_DNA"/>
</dbReference>
<reference evidence="1" key="2">
    <citation type="submission" date="2023-06" db="EMBL/GenBank/DDBJ databases">
        <authorList>
            <person name="Ma L."/>
            <person name="Liu K.-W."/>
            <person name="Li Z."/>
            <person name="Hsiao Y.-Y."/>
            <person name="Qi Y."/>
            <person name="Fu T."/>
            <person name="Tang G."/>
            <person name="Zhang D."/>
            <person name="Sun W.-H."/>
            <person name="Liu D.-K."/>
            <person name="Li Y."/>
            <person name="Chen G.-Z."/>
            <person name="Liu X.-D."/>
            <person name="Liao X.-Y."/>
            <person name="Jiang Y.-T."/>
            <person name="Yu X."/>
            <person name="Hao Y."/>
            <person name="Huang J."/>
            <person name="Zhao X.-W."/>
            <person name="Ke S."/>
            <person name="Chen Y.-Y."/>
            <person name="Wu W.-L."/>
            <person name="Hsu J.-L."/>
            <person name="Lin Y.-F."/>
            <person name="Huang M.-D."/>
            <person name="Li C.-Y."/>
            <person name="Huang L."/>
            <person name="Wang Z.-W."/>
            <person name="Zhao X."/>
            <person name="Zhong W.-Y."/>
            <person name="Peng D.-H."/>
            <person name="Ahmad S."/>
            <person name="Lan S."/>
            <person name="Zhang J.-S."/>
            <person name="Tsai W.-C."/>
            <person name="Van De Peer Y."/>
            <person name="Liu Z.-J."/>
        </authorList>
    </citation>
    <scope>NUCLEOTIDE SEQUENCE</scope>
    <source>
        <strain evidence="1">SCP</strain>
        <tissue evidence="1">Leaves</tissue>
    </source>
</reference>
<organism evidence="1 2">
    <name type="scientific">Acorus gramineus</name>
    <name type="common">Dwarf sweet flag</name>
    <dbReference type="NCBI Taxonomy" id="55184"/>
    <lineage>
        <taxon>Eukaryota</taxon>
        <taxon>Viridiplantae</taxon>
        <taxon>Streptophyta</taxon>
        <taxon>Embryophyta</taxon>
        <taxon>Tracheophyta</taxon>
        <taxon>Spermatophyta</taxon>
        <taxon>Magnoliopsida</taxon>
        <taxon>Liliopsida</taxon>
        <taxon>Acoraceae</taxon>
        <taxon>Acorus</taxon>
    </lineage>
</organism>
<keyword evidence="2" id="KW-1185">Reference proteome</keyword>
<dbReference type="PANTHER" id="PTHR47294:SF3">
    <property type="entry name" value="OS08G0431150 PROTEIN"/>
    <property type="match status" value="1"/>
</dbReference>
<dbReference type="SUPFAM" id="SSF55008">
    <property type="entry name" value="HMA, heavy metal-associated domain"/>
    <property type="match status" value="1"/>
</dbReference>
<reference evidence="1" key="1">
    <citation type="journal article" date="2023" name="Nat. Commun.">
        <title>Diploid and tetraploid genomes of Acorus and the evolution of monocots.</title>
        <authorList>
            <person name="Ma L."/>
            <person name="Liu K.W."/>
            <person name="Li Z."/>
            <person name="Hsiao Y.Y."/>
            <person name="Qi Y."/>
            <person name="Fu T."/>
            <person name="Tang G.D."/>
            <person name="Zhang D."/>
            <person name="Sun W.H."/>
            <person name="Liu D.K."/>
            <person name="Li Y."/>
            <person name="Chen G.Z."/>
            <person name="Liu X.D."/>
            <person name="Liao X.Y."/>
            <person name="Jiang Y.T."/>
            <person name="Yu X."/>
            <person name="Hao Y."/>
            <person name="Huang J."/>
            <person name="Zhao X.W."/>
            <person name="Ke S."/>
            <person name="Chen Y.Y."/>
            <person name="Wu W.L."/>
            <person name="Hsu J.L."/>
            <person name="Lin Y.F."/>
            <person name="Huang M.D."/>
            <person name="Li C.Y."/>
            <person name="Huang L."/>
            <person name="Wang Z.W."/>
            <person name="Zhao X."/>
            <person name="Zhong W.Y."/>
            <person name="Peng D.H."/>
            <person name="Ahmad S."/>
            <person name="Lan S."/>
            <person name="Zhang J.S."/>
            <person name="Tsai W.C."/>
            <person name="Van de Peer Y."/>
            <person name="Liu Z.J."/>
        </authorList>
    </citation>
    <scope>NUCLEOTIDE SEQUENCE</scope>
    <source>
        <strain evidence="1">SCP</strain>
    </source>
</reference>
<dbReference type="GO" id="GO:0046872">
    <property type="term" value="F:metal ion binding"/>
    <property type="evidence" value="ECO:0007669"/>
    <property type="project" value="InterPro"/>
</dbReference>
<dbReference type="InterPro" id="IPR036163">
    <property type="entry name" value="HMA_dom_sf"/>
</dbReference>
<dbReference type="AlphaFoldDB" id="A0AAV9AHT8"/>
<protein>
    <submittedName>
        <fullName evidence="1">Uncharacterized protein</fullName>
    </submittedName>
</protein>
<dbReference type="PANTHER" id="PTHR47294">
    <property type="entry name" value="OS08G0431150 PROTEIN"/>
    <property type="match status" value="1"/>
</dbReference>
<gene>
    <name evidence="1" type="ORF">QJS04_geneDACA011902</name>
</gene>
<dbReference type="Gene3D" id="3.30.70.100">
    <property type="match status" value="1"/>
</dbReference>
<accession>A0AAV9AHT8</accession>
<sequence>MVMRMNIDCNGCCRKIRRALLKMQELDSHLIERKKCRVSVCGTFSPQAVAIKMRRMINRRVEILEITEPQK</sequence>